<dbReference type="EMBL" id="JRHH01000005">
    <property type="protein sequence ID" value="KGD67240.1"/>
    <property type="molecule type" value="Genomic_DNA"/>
</dbReference>
<feature type="domain" description="Peptidase S8/S53" evidence="8">
    <location>
        <begin position="224"/>
        <end position="541"/>
    </location>
</feature>
<dbReference type="STRING" id="1453498.LG45_13525"/>
<dbReference type="GO" id="GO:0016020">
    <property type="term" value="C:membrane"/>
    <property type="evidence" value="ECO:0007669"/>
    <property type="project" value="TreeGrafter"/>
</dbReference>
<evidence type="ECO:0000256" key="3">
    <source>
        <dbReference type="ARBA" id="ARBA00022825"/>
    </source>
</evidence>
<comment type="similarity">
    <text evidence="5">Belongs to the peptidase S8 family.</text>
</comment>
<evidence type="ECO:0000256" key="6">
    <source>
        <dbReference type="SAM" id="MobiDB-lite"/>
    </source>
</evidence>
<dbReference type="AlphaFoldDB" id="A0A095UXE6"/>
<dbReference type="SUPFAM" id="SSF52743">
    <property type="entry name" value="Subtilisin-like"/>
    <property type="match status" value="1"/>
</dbReference>
<dbReference type="Pfam" id="PF00082">
    <property type="entry name" value="Peptidase_S8"/>
    <property type="match status" value="1"/>
</dbReference>
<dbReference type="PRINTS" id="PR00723">
    <property type="entry name" value="SUBTILISIN"/>
</dbReference>
<dbReference type="eggNOG" id="COG1404">
    <property type="taxonomic scope" value="Bacteria"/>
</dbReference>
<gene>
    <name evidence="9" type="ORF">LG45_13525</name>
</gene>
<dbReference type="InterPro" id="IPR023828">
    <property type="entry name" value="Peptidase_S8_Ser-AS"/>
</dbReference>
<keyword evidence="7" id="KW-0732">Signal</keyword>
<evidence type="ECO:0000256" key="2">
    <source>
        <dbReference type="ARBA" id="ARBA00022801"/>
    </source>
</evidence>
<dbReference type="OrthoDB" id="1055762at2"/>
<dbReference type="PROSITE" id="PS00138">
    <property type="entry name" value="SUBTILASE_SER"/>
    <property type="match status" value="1"/>
</dbReference>
<name>A0A095UXE6_9FLAO</name>
<keyword evidence="2 5" id="KW-0378">Hydrolase</keyword>
<proteinExistence type="inferred from homology"/>
<keyword evidence="3 5" id="KW-0720">Serine protease</keyword>
<dbReference type="InterPro" id="IPR036852">
    <property type="entry name" value="Peptidase_S8/S53_dom_sf"/>
</dbReference>
<dbReference type="PANTHER" id="PTHR42884">
    <property type="entry name" value="PROPROTEIN CONVERTASE SUBTILISIN/KEXIN-RELATED"/>
    <property type="match status" value="1"/>
</dbReference>
<feature type="active site" description="Charge relay system" evidence="4 5">
    <location>
        <position position="231"/>
    </location>
</feature>
<evidence type="ECO:0000256" key="5">
    <source>
        <dbReference type="PROSITE-ProRule" id="PRU01240"/>
    </source>
</evidence>
<sequence length="1075" mass="117658">MKNKSHILLFACLVIGISTINAQTNDFYYTFDNEKITLTKVSGKFLVDFPNGISNTNELSQINNIGFKLSDKSYVVSETEFLIDYNTPYITTPTYITSDGFELNYGNEILLKYKSNISTSLKESIISTNNLTLIKSTISYEMYKVTGDALQISKNVYLTGQVEFCTPNFISRVDKLDYIPNDPYFNNQWYLHNTGQGTNDGKATTIDADIDAPEAWDITKGNPNIIVAVIDEGVTSNHFDLPNTRQVRLNGSNFASPYDGTNNANDPSPTVSTTSGNNHGNACAGIIAATQDNNQGITGVAPLCKIMPIKIPYGSIPANVYADAINFAVTNNADILSNSWGYNSTNSNLHPVIISAINNAINNNKIVVFAAGNRADRIGGSWTGVTTGHITFPASAEIPSLITVGASDRNNTVANYSPNGFVFAGNSNFRYRITVCAPSHSAYNSQIPGESFNICTIDTPGANYGYNSWKESSTGLPAVGELLPSSGTNFSSYTGRMGGTSASCPQVAGVLALMKSVNTCASVSQMKDILQSTADKIGGFNYNFYNLQSGISAELGYGKVNAFKAVQLAQQITSFDLIVKDSYDDSGMEPNNVTQHMWNSPNIWIRSDLQAMTVEHQNPIYYADNSPNKVRVRVKNNSCITSTGAEQLKVYWAKAGTGLAWPNPWNGGVIFPASNASLGGIIGVQNIPILQPGEERILNFNWIVPNPADYGNIDNWHFCLLSRIETSNDPMTFTETGYINLNTGNNNNIAWKNVTVVSPPTPIINPLPNPSVNEIMTGTVAISNPFNEIKTFSLVLIKEDIETGKPIYDEAEVVIKMDAALFDAWSRGGQHALRIEETFDEKIKIIKGNNALLDNIIFNPNEIGILNLKFNFLTQELTEKSKFTYHLIQKDAFTGTVVGGETFIIKKQVREPFFADAGEDKLVDKNETITINALQISESAIYNWYDTEGNLIFTGKDLTISTDVAIKYKLEVIATIDGFKDYAEVNVNFKPSTLEIILPNPASSFVNINYKLNDVNSAYLMVLGSYGTTGTSNNYILDINSTNTDLDLSNYQNGFYTIALVCNGQIVDAKTLIKN</sequence>
<organism evidence="9 10">
    <name type="scientific">Flavobacterium aquatile LMG 4008 = ATCC 11947</name>
    <dbReference type="NCBI Taxonomy" id="1453498"/>
    <lineage>
        <taxon>Bacteria</taxon>
        <taxon>Pseudomonadati</taxon>
        <taxon>Bacteroidota</taxon>
        <taxon>Flavobacteriia</taxon>
        <taxon>Flavobacteriales</taxon>
        <taxon>Flavobacteriaceae</taxon>
        <taxon>Flavobacterium</taxon>
    </lineage>
</organism>
<feature type="active site" description="Charge relay system" evidence="4 5">
    <location>
        <position position="279"/>
    </location>
</feature>
<feature type="chain" id="PRO_5001911512" description="Peptidase S8/S53 domain-containing protein" evidence="7">
    <location>
        <begin position="23"/>
        <end position="1075"/>
    </location>
</feature>
<dbReference type="PANTHER" id="PTHR42884:SF14">
    <property type="entry name" value="NEUROENDOCRINE CONVERTASE 1"/>
    <property type="match status" value="1"/>
</dbReference>
<evidence type="ECO:0000313" key="9">
    <source>
        <dbReference type="EMBL" id="KGD67240.1"/>
    </source>
</evidence>
<evidence type="ECO:0000256" key="4">
    <source>
        <dbReference type="PIRSR" id="PIRSR615500-1"/>
    </source>
</evidence>
<protein>
    <recommendedName>
        <fullName evidence="8">Peptidase S8/S53 domain-containing protein</fullName>
    </recommendedName>
</protein>
<dbReference type="GO" id="GO:0004252">
    <property type="term" value="F:serine-type endopeptidase activity"/>
    <property type="evidence" value="ECO:0007669"/>
    <property type="project" value="UniProtKB-UniRule"/>
</dbReference>
<dbReference type="PROSITE" id="PS51892">
    <property type="entry name" value="SUBTILASE"/>
    <property type="match status" value="1"/>
</dbReference>
<feature type="active site" description="Charge relay system" evidence="4 5">
    <location>
        <position position="501"/>
    </location>
</feature>
<keyword evidence="10" id="KW-1185">Reference proteome</keyword>
<dbReference type="InterPro" id="IPR000209">
    <property type="entry name" value="Peptidase_S8/S53_dom"/>
</dbReference>
<feature type="region of interest" description="Disordered" evidence="6">
    <location>
        <begin position="254"/>
        <end position="276"/>
    </location>
</feature>
<feature type="signal peptide" evidence="7">
    <location>
        <begin position="1"/>
        <end position="22"/>
    </location>
</feature>
<dbReference type="Proteomes" id="UP000029554">
    <property type="component" value="Unassembled WGS sequence"/>
</dbReference>
<dbReference type="Gene3D" id="3.40.50.200">
    <property type="entry name" value="Peptidase S8/S53 domain"/>
    <property type="match status" value="1"/>
</dbReference>
<accession>A0A095UXE6</accession>
<keyword evidence="1 5" id="KW-0645">Protease</keyword>
<dbReference type="GO" id="GO:0016485">
    <property type="term" value="P:protein processing"/>
    <property type="evidence" value="ECO:0007669"/>
    <property type="project" value="TreeGrafter"/>
</dbReference>
<evidence type="ECO:0000259" key="8">
    <source>
        <dbReference type="Pfam" id="PF00082"/>
    </source>
</evidence>
<dbReference type="RefSeq" id="WP_035127920.1">
    <property type="nucleotide sequence ID" value="NZ_JRHH01000005.1"/>
</dbReference>
<evidence type="ECO:0000256" key="1">
    <source>
        <dbReference type="ARBA" id="ARBA00022670"/>
    </source>
</evidence>
<evidence type="ECO:0000313" key="10">
    <source>
        <dbReference type="Proteomes" id="UP000029554"/>
    </source>
</evidence>
<reference evidence="9 10" key="1">
    <citation type="submission" date="2014-09" db="EMBL/GenBank/DDBJ databases">
        <title>Whole Genome Shotgun of Flavobacterium aquatile LMG 4008.</title>
        <authorList>
            <person name="Gale A.N."/>
            <person name="Pipes S.E."/>
            <person name="Newman J.D."/>
        </authorList>
    </citation>
    <scope>NUCLEOTIDE SEQUENCE [LARGE SCALE GENOMIC DNA]</scope>
    <source>
        <strain evidence="9 10">LMG 4008</strain>
    </source>
</reference>
<evidence type="ECO:0000256" key="7">
    <source>
        <dbReference type="SAM" id="SignalP"/>
    </source>
</evidence>
<dbReference type="InterPro" id="IPR015500">
    <property type="entry name" value="Peptidase_S8_subtilisin-rel"/>
</dbReference>
<comment type="caution">
    <text evidence="9">The sequence shown here is derived from an EMBL/GenBank/DDBJ whole genome shotgun (WGS) entry which is preliminary data.</text>
</comment>